<accession>A0A914VK40</accession>
<dbReference type="PROSITE" id="PS51034">
    <property type="entry name" value="ZP_2"/>
    <property type="match status" value="1"/>
</dbReference>
<sequence length="192" mass="20552">FKWPDEPAVYFSCQLTLCIAADEECNRLTPPLCGPPTKARHRRSPRLEKSASSITTRSHSLSVPVRGAVDFDLEARRLIVLPADAVINGDAKSKPMNIAVEAQIFHPESSEDATESNAKPSTTESQAEEETTVSEPAIFTTRKWSSAIGQARPVGVSPHVPSPHIPPHVPSSGALGDGAAPASKRGRHCYGP</sequence>
<evidence type="ECO:0000313" key="4">
    <source>
        <dbReference type="WBParaSite" id="PSAMB.scaffold20930size676.g38167.t1"/>
    </source>
</evidence>
<proteinExistence type="predicted"/>
<dbReference type="InterPro" id="IPR001507">
    <property type="entry name" value="ZP_dom"/>
</dbReference>
<dbReference type="AlphaFoldDB" id="A0A914VK40"/>
<feature type="domain" description="ZP" evidence="2">
    <location>
        <begin position="1"/>
        <end position="32"/>
    </location>
</feature>
<dbReference type="WBParaSite" id="PSAMB.scaffold20930size676.g38167.t1">
    <property type="protein sequence ID" value="PSAMB.scaffold20930size676.g38167.t1"/>
    <property type="gene ID" value="PSAMB.scaffold20930size676.g38167"/>
</dbReference>
<evidence type="ECO:0000256" key="1">
    <source>
        <dbReference type="SAM" id="MobiDB-lite"/>
    </source>
</evidence>
<keyword evidence="3" id="KW-1185">Reference proteome</keyword>
<feature type="region of interest" description="Disordered" evidence="1">
    <location>
        <begin position="151"/>
        <end position="192"/>
    </location>
</feature>
<evidence type="ECO:0000259" key="2">
    <source>
        <dbReference type="PROSITE" id="PS51034"/>
    </source>
</evidence>
<dbReference type="Proteomes" id="UP000887566">
    <property type="component" value="Unplaced"/>
</dbReference>
<protein>
    <submittedName>
        <fullName evidence="4">ZP domain-containing protein</fullName>
    </submittedName>
</protein>
<reference evidence="4" key="1">
    <citation type="submission" date="2022-11" db="UniProtKB">
        <authorList>
            <consortium name="WormBaseParasite"/>
        </authorList>
    </citation>
    <scope>IDENTIFICATION</scope>
</reference>
<feature type="region of interest" description="Disordered" evidence="1">
    <location>
        <begin position="34"/>
        <end position="55"/>
    </location>
</feature>
<feature type="region of interest" description="Disordered" evidence="1">
    <location>
        <begin position="106"/>
        <end position="136"/>
    </location>
</feature>
<organism evidence="3 4">
    <name type="scientific">Plectus sambesii</name>
    <dbReference type="NCBI Taxonomy" id="2011161"/>
    <lineage>
        <taxon>Eukaryota</taxon>
        <taxon>Metazoa</taxon>
        <taxon>Ecdysozoa</taxon>
        <taxon>Nematoda</taxon>
        <taxon>Chromadorea</taxon>
        <taxon>Plectida</taxon>
        <taxon>Plectina</taxon>
        <taxon>Plectoidea</taxon>
        <taxon>Plectidae</taxon>
        <taxon>Plectus</taxon>
    </lineage>
</organism>
<name>A0A914VK40_9BILA</name>
<feature type="compositionally biased region" description="Pro residues" evidence="1">
    <location>
        <begin position="160"/>
        <end position="169"/>
    </location>
</feature>
<evidence type="ECO:0000313" key="3">
    <source>
        <dbReference type="Proteomes" id="UP000887566"/>
    </source>
</evidence>